<comment type="caution">
    <text evidence="2">The sequence shown here is derived from an EMBL/GenBank/DDBJ whole genome shotgun (WGS) entry which is preliminary data.</text>
</comment>
<protein>
    <submittedName>
        <fullName evidence="2">Uncharacterized protein</fullName>
    </submittedName>
</protein>
<evidence type="ECO:0000313" key="3">
    <source>
        <dbReference type="Proteomes" id="UP000820818"/>
    </source>
</evidence>
<name>A0AAD5LN29_9CRUS</name>
<evidence type="ECO:0000256" key="1">
    <source>
        <dbReference type="SAM" id="MobiDB-lite"/>
    </source>
</evidence>
<sequence length="155" mass="17189">MTYPVFQTYPERHVIDGSLCAPEIALNNSDDCVDISNHSTNADPIACSDFNSDVTASENGESDSYHTLSDSDSTYTLSDSDSTYTLSDSHSDYILSDSDSDHSLRDSDVHSISDSDFNLENDLDDCVASRSEVSDTDDVYDIFWSRQPTKNEIEK</sequence>
<organism evidence="2 3">
    <name type="scientific">Daphnia sinensis</name>
    <dbReference type="NCBI Taxonomy" id="1820382"/>
    <lineage>
        <taxon>Eukaryota</taxon>
        <taxon>Metazoa</taxon>
        <taxon>Ecdysozoa</taxon>
        <taxon>Arthropoda</taxon>
        <taxon>Crustacea</taxon>
        <taxon>Branchiopoda</taxon>
        <taxon>Diplostraca</taxon>
        <taxon>Cladocera</taxon>
        <taxon>Anomopoda</taxon>
        <taxon>Daphniidae</taxon>
        <taxon>Daphnia</taxon>
        <taxon>Daphnia similis group</taxon>
    </lineage>
</organism>
<accession>A0AAD5LN29</accession>
<dbReference type="AlphaFoldDB" id="A0AAD5LN29"/>
<evidence type="ECO:0000313" key="2">
    <source>
        <dbReference type="EMBL" id="KAI9565298.1"/>
    </source>
</evidence>
<feature type="compositionally biased region" description="Low complexity" evidence="1">
    <location>
        <begin position="65"/>
        <end position="91"/>
    </location>
</feature>
<gene>
    <name evidence="2" type="ORF">GHT06_009086</name>
</gene>
<feature type="region of interest" description="Disordered" evidence="1">
    <location>
        <begin position="56"/>
        <end position="91"/>
    </location>
</feature>
<dbReference type="EMBL" id="WJBH02000001">
    <property type="protein sequence ID" value="KAI9565298.1"/>
    <property type="molecule type" value="Genomic_DNA"/>
</dbReference>
<reference evidence="2 3" key="1">
    <citation type="submission" date="2022-05" db="EMBL/GenBank/DDBJ databases">
        <title>A multi-omics perspective on studying reproductive biology in Daphnia sinensis.</title>
        <authorList>
            <person name="Jia J."/>
        </authorList>
    </citation>
    <scope>NUCLEOTIDE SEQUENCE [LARGE SCALE GENOMIC DNA]</scope>
    <source>
        <strain evidence="2 3">WSL</strain>
    </source>
</reference>
<dbReference type="Proteomes" id="UP000820818">
    <property type="component" value="Linkage Group LG1"/>
</dbReference>
<keyword evidence="3" id="KW-1185">Reference proteome</keyword>
<proteinExistence type="predicted"/>